<accession>A0A7W5C9L0</accession>
<proteinExistence type="predicted"/>
<evidence type="ECO:0000313" key="1">
    <source>
        <dbReference type="EMBL" id="MBB3153164.1"/>
    </source>
</evidence>
<protein>
    <submittedName>
        <fullName evidence="1">Uncharacterized protein</fullName>
    </submittedName>
</protein>
<comment type="caution">
    <text evidence="1">The sequence shown here is derived from an EMBL/GenBank/DDBJ whole genome shotgun (WGS) entry which is preliminary data.</text>
</comment>
<reference evidence="1 2" key="1">
    <citation type="submission" date="2020-08" db="EMBL/GenBank/DDBJ databases">
        <title>Genomic Encyclopedia of Type Strains, Phase III (KMG-III): the genomes of soil and plant-associated and newly described type strains.</title>
        <authorList>
            <person name="Whitman W."/>
        </authorList>
    </citation>
    <scope>NUCLEOTIDE SEQUENCE [LARGE SCALE GENOMIC DNA]</scope>
    <source>
        <strain evidence="1 2">CECT 8234</strain>
    </source>
</reference>
<keyword evidence="2" id="KW-1185">Reference proteome</keyword>
<evidence type="ECO:0000313" key="2">
    <source>
        <dbReference type="Proteomes" id="UP000518605"/>
    </source>
</evidence>
<sequence length="90" mass="10555">MLEQVFWSELDDRYLNEKGVCEVHCTLCNRTLTLQPPGEATLYKVHQNHVYIRITAEKEAICCRNCNVARKRLLKRRIECTKCSVAWSQV</sequence>
<name>A0A7W5C9L0_9BACL</name>
<gene>
    <name evidence="1" type="ORF">FHS16_003223</name>
</gene>
<organism evidence="1 2">
    <name type="scientific">Paenibacillus endophyticus</name>
    <dbReference type="NCBI Taxonomy" id="1294268"/>
    <lineage>
        <taxon>Bacteria</taxon>
        <taxon>Bacillati</taxon>
        <taxon>Bacillota</taxon>
        <taxon>Bacilli</taxon>
        <taxon>Bacillales</taxon>
        <taxon>Paenibacillaceae</taxon>
        <taxon>Paenibacillus</taxon>
    </lineage>
</organism>
<dbReference type="EMBL" id="JACHXW010000008">
    <property type="protein sequence ID" value="MBB3153164.1"/>
    <property type="molecule type" value="Genomic_DNA"/>
</dbReference>
<dbReference type="AlphaFoldDB" id="A0A7W5C9L0"/>
<dbReference type="Proteomes" id="UP000518605">
    <property type="component" value="Unassembled WGS sequence"/>
</dbReference>